<evidence type="ECO:0000313" key="2">
    <source>
        <dbReference type="EMBL" id="HIX08289.1"/>
    </source>
</evidence>
<dbReference type="Proteomes" id="UP000824204">
    <property type="component" value="Unassembled WGS sequence"/>
</dbReference>
<reference evidence="2" key="2">
    <citation type="submission" date="2021-04" db="EMBL/GenBank/DDBJ databases">
        <authorList>
            <person name="Gilroy R."/>
        </authorList>
    </citation>
    <scope>NUCLEOTIDE SEQUENCE</scope>
    <source>
        <strain evidence="2">811</strain>
    </source>
</reference>
<reference evidence="2" key="1">
    <citation type="journal article" date="2021" name="PeerJ">
        <title>Extensive microbial diversity within the chicken gut microbiome revealed by metagenomics and culture.</title>
        <authorList>
            <person name="Gilroy R."/>
            <person name="Ravi A."/>
            <person name="Getino M."/>
            <person name="Pursley I."/>
            <person name="Horton D.L."/>
            <person name="Alikhan N.F."/>
            <person name="Baker D."/>
            <person name="Gharbi K."/>
            <person name="Hall N."/>
            <person name="Watson M."/>
            <person name="Adriaenssens E.M."/>
            <person name="Foster-Nyarko E."/>
            <person name="Jarju S."/>
            <person name="Secka A."/>
            <person name="Antonio M."/>
            <person name="Oren A."/>
            <person name="Chaudhuri R.R."/>
            <person name="La Ragione R."/>
            <person name="Hildebrand F."/>
            <person name="Pallen M.J."/>
        </authorList>
    </citation>
    <scope>NUCLEOTIDE SEQUENCE</scope>
    <source>
        <strain evidence="2">811</strain>
    </source>
</reference>
<organism evidence="2 3">
    <name type="scientific">Candidatus Borkfalkia faecipullorum</name>
    <dbReference type="NCBI Taxonomy" id="2838510"/>
    <lineage>
        <taxon>Bacteria</taxon>
        <taxon>Bacillati</taxon>
        <taxon>Bacillota</taxon>
        <taxon>Clostridia</taxon>
        <taxon>Christensenellales</taxon>
        <taxon>Christensenellaceae</taxon>
        <taxon>Candidatus Borkfalkia</taxon>
    </lineage>
</organism>
<sequence>MRSFRNIVCSLLLLSFLFVGAACSEEAKSYEIVMAVNVDGEMLYAPHQDPAVQTVIDTAPFQYGYFPVSVSFQLREKGSQIRLKEWEPLDPWGILTPSKLYGSKVDLQSYRIYDENGNTKNSQIENWSVCDFFERRYSDINFPNSFYLANISGLHEIKYKFVELPEYDIPETIFTVRLYAEEDERSGIAEFVAEEDPDITKIDGKEGDYDTYLISRKGGFPYFKICDKDTGEDLGVGYNYYIRKLEPNYQENTVISDSLTGIGQMNWAYVQFKGNALYQPKSYYFYVIYTV</sequence>
<dbReference type="AlphaFoldDB" id="A0A9D2AFW5"/>
<gene>
    <name evidence="2" type="ORF">H9741_07460</name>
</gene>
<dbReference type="EMBL" id="DXFX01000098">
    <property type="protein sequence ID" value="HIX08289.1"/>
    <property type="molecule type" value="Genomic_DNA"/>
</dbReference>
<evidence type="ECO:0008006" key="4">
    <source>
        <dbReference type="Google" id="ProtNLM"/>
    </source>
</evidence>
<feature type="chain" id="PRO_5038558704" description="DUF4249 family protein" evidence="1">
    <location>
        <begin position="22"/>
        <end position="291"/>
    </location>
</feature>
<accession>A0A9D2AFW5</accession>
<keyword evidence="1" id="KW-0732">Signal</keyword>
<protein>
    <recommendedName>
        <fullName evidence="4">DUF4249 family protein</fullName>
    </recommendedName>
</protein>
<evidence type="ECO:0000313" key="3">
    <source>
        <dbReference type="Proteomes" id="UP000824204"/>
    </source>
</evidence>
<feature type="signal peptide" evidence="1">
    <location>
        <begin position="1"/>
        <end position="21"/>
    </location>
</feature>
<comment type="caution">
    <text evidence="2">The sequence shown here is derived from an EMBL/GenBank/DDBJ whole genome shotgun (WGS) entry which is preliminary data.</text>
</comment>
<dbReference type="PROSITE" id="PS51257">
    <property type="entry name" value="PROKAR_LIPOPROTEIN"/>
    <property type="match status" value="1"/>
</dbReference>
<evidence type="ECO:0000256" key="1">
    <source>
        <dbReference type="SAM" id="SignalP"/>
    </source>
</evidence>
<proteinExistence type="predicted"/>
<name>A0A9D2AFW5_9FIRM</name>